<proteinExistence type="predicted"/>
<evidence type="ECO:0000256" key="1">
    <source>
        <dbReference type="SAM" id="MobiDB-lite"/>
    </source>
</evidence>
<organism evidence="2 3">
    <name type="scientific">Fusarium tjaetaba</name>
    <dbReference type="NCBI Taxonomy" id="1567544"/>
    <lineage>
        <taxon>Eukaryota</taxon>
        <taxon>Fungi</taxon>
        <taxon>Dikarya</taxon>
        <taxon>Ascomycota</taxon>
        <taxon>Pezizomycotina</taxon>
        <taxon>Sordariomycetes</taxon>
        <taxon>Hypocreomycetidae</taxon>
        <taxon>Hypocreales</taxon>
        <taxon>Nectriaceae</taxon>
        <taxon>Fusarium</taxon>
        <taxon>Fusarium fujikuroi species complex</taxon>
    </lineage>
</organism>
<dbReference type="RefSeq" id="XP_037205681.1">
    <property type="nucleotide sequence ID" value="XM_037353925.1"/>
</dbReference>
<feature type="compositionally biased region" description="Low complexity" evidence="1">
    <location>
        <begin position="171"/>
        <end position="186"/>
    </location>
</feature>
<reference evidence="2 3" key="1">
    <citation type="submission" date="2020-05" db="EMBL/GenBank/DDBJ databases">
        <title>Identification and distribution of gene clusters putatively required for synthesis of sphingolipid metabolism inhibitors in phylogenetically diverse species of the filamentous fungus Fusarium.</title>
        <authorList>
            <person name="Kim H.-S."/>
            <person name="Busman M."/>
            <person name="Brown D.W."/>
            <person name="Divon H."/>
            <person name="Uhlig S."/>
            <person name="Proctor R.H."/>
        </authorList>
    </citation>
    <scope>NUCLEOTIDE SEQUENCE [LARGE SCALE GENOMIC DNA]</scope>
    <source>
        <strain evidence="2 3">NRRL 66243</strain>
    </source>
</reference>
<feature type="region of interest" description="Disordered" evidence="1">
    <location>
        <begin position="58"/>
        <end position="80"/>
    </location>
</feature>
<evidence type="ECO:0000313" key="3">
    <source>
        <dbReference type="Proteomes" id="UP000530670"/>
    </source>
</evidence>
<dbReference type="EMBL" id="JAAQRI010000144">
    <property type="protein sequence ID" value="KAF5633265.1"/>
    <property type="molecule type" value="Genomic_DNA"/>
</dbReference>
<feature type="region of interest" description="Disordered" evidence="1">
    <location>
        <begin position="171"/>
        <end position="200"/>
    </location>
</feature>
<feature type="compositionally biased region" description="Polar residues" evidence="1">
    <location>
        <begin position="58"/>
        <end position="77"/>
    </location>
</feature>
<gene>
    <name evidence="2" type="ORF">FTJAE_7229</name>
</gene>
<comment type="caution">
    <text evidence="2">The sequence shown here is derived from an EMBL/GenBank/DDBJ whole genome shotgun (WGS) entry which is preliminary data.</text>
</comment>
<evidence type="ECO:0000313" key="2">
    <source>
        <dbReference type="EMBL" id="KAF5633265.1"/>
    </source>
</evidence>
<dbReference type="AlphaFoldDB" id="A0A8H5RCG1"/>
<accession>A0A8H5RCG1</accession>
<dbReference type="Proteomes" id="UP000530670">
    <property type="component" value="Unassembled WGS sequence"/>
</dbReference>
<protein>
    <submittedName>
        <fullName evidence="2">Uncharacterized protein</fullName>
    </submittedName>
</protein>
<dbReference type="OrthoDB" id="5424209at2759"/>
<name>A0A8H5RCG1_9HYPO</name>
<keyword evidence="3" id="KW-1185">Reference proteome</keyword>
<dbReference type="GeneID" id="59306195"/>
<sequence>MSAPFTLVRGSTRPAWPHLFTPTGTNENASGTITAFQAAQNSSPVQVPVPRHGVRAANGQTARSSMLPQGTRSNNHGMTRKDGSLQRLVVGVLTRTSIDWTAIDILRVGYVSFGDDYRRIPERPVTMLISVSTDSTTFQQAEAAIIACKEILARFNLEDIEVEIKESIITTASSSPSSAQSDPTTSLGKEAPRLHPGPFDNDILDKKYDALRDISDDGKAYVLTCRKVLFAAEDIEEYRHQYANNTRDVLQPGGETLNKLTAHFDRDKATNDECIQIFSEPLHNTPENQPQIKWHLQ</sequence>